<keyword evidence="3" id="KW-1185">Reference proteome</keyword>
<feature type="transmembrane region" description="Helical" evidence="1">
    <location>
        <begin position="98"/>
        <end position="124"/>
    </location>
</feature>
<keyword evidence="1" id="KW-1133">Transmembrane helix</keyword>
<reference evidence="2" key="1">
    <citation type="submission" date="2023-08" db="EMBL/GenBank/DDBJ databases">
        <authorList>
            <person name="Audoor S."/>
            <person name="Bilcke G."/>
        </authorList>
    </citation>
    <scope>NUCLEOTIDE SEQUENCE</scope>
</reference>
<dbReference type="Proteomes" id="UP001295423">
    <property type="component" value="Unassembled WGS sequence"/>
</dbReference>
<organism evidence="2 3">
    <name type="scientific">Cylindrotheca closterium</name>
    <dbReference type="NCBI Taxonomy" id="2856"/>
    <lineage>
        <taxon>Eukaryota</taxon>
        <taxon>Sar</taxon>
        <taxon>Stramenopiles</taxon>
        <taxon>Ochrophyta</taxon>
        <taxon>Bacillariophyta</taxon>
        <taxon>Bacillariophyceae</taxon>
        <taxon>Bacillariophycidae</taxon>
        <taxon>Bacillariales</taxon>
        <taxon>Bacillariaceae</taxon>
        <taxon>Cylindrotheca</taxon>
    </lineage>
</organism>
<evidence type="ECO:0000256" key="1">
    <source>
        <dbReference type="SAM" id="Phobius"/>
    </source>
</evidence>
<keyword evidence="1" id="KW-0812">Transmembrane</keyword>
<evidence type="ECO:0000313" key="3">
    <source>
        <dbReference type="Proteomes" id="UP001295423"/>
    </source>
</evidence>
<protein>
    <submittedName>
        <fullName evidence="2">Uncharacterized protein</fullName>
    </submittedName>
</protein>
<accession>A0AAD2G6G9</accession>
<feature type="transmembrane region" description="Helical" evidence="1">
    <location>
        <begin position="63"/>
        <end position="86"/>
    </location>
</feature>
<name>A0AAD2G6G9_9STRA</name>
<gene>
    <name evidence="2" type="ORF">CYCCA115_LOCUS20084</name>
</gene>
<comment type="caution">
    <text evidence="2">The sequence shown here is derived from an EMBL/GenBank/DDBJ whole genome shotgun (WGS) entry which is preliminary data.</text>
</comment>
<keyword evidence="1" id="KW-0472">Membrane</keyword>
<dbReference type="AlphaFoldDB" id="A0AAD2G6G9"/>
<proteinExistence type="predicted"/>
<dbReference type="EMBL" id="CAKOGP040002136">
    <property type="protein sequence ID" value="CAJ1963269.1"/>
    <property type="molecule type" value="Genomic_DNA"/>
</dbReference>
<evidence type="ECO:0000313" key="2">
    <source>
        <dbReference type="EMBL" id="CAJ1963269.1"/>
    </source>
</evidence>
<sequence length="146" mass="16354">MIFVCIAYENVQQHTAGFLGLQMALILVSIQNAGYVWDTDIAYDIGIFGDTVEKKRRGTRIAVVVYIICTVIISIVKVSATANLVLSGEAAPWTMKESFISGAIVGQLVDWIWMVFNAVLPLFISFYRSRHEQPLEITITQDQFYG</sequence>